<accession>A0A7S4C3H8</accession>
<reference evidence="2" key="1">
    <citation type="submission" date="2021-01" db="EMBL/GenBank/DDBJ databases">
        <authorList>
            <person name="Corre E."/>
            <person name="Pelletier E."/>
            <person name="Niang G."/>
            <person name="Scheremetjew M."/>
            <person name="Finn R."/>
            <person name="Kale V."/>
            <person name="Holt S."/>
            <person name="Cochrane G."/>
            <person name="Meng A."/>
            <person name="Brown T."/>
            <person name="Cohen L."/>
        </authorList>
    </citation>
    <scope>NUCLEOTIDE SEQUENCE</scope>
    <source>
        <strain evidence="2">CCMP645</strain>
    </source>
</reference>
<protein>
    <submittedName>
        <fullName evidence="2">Uncharacterized protein</fullName>
    </submittedName>
</protein>
<name>A0A7S4C3H8_CHRCT</name>
<sequence length="297" mass="32523">MEEMTVQKLAIHLREHRKSHHGKEKHAELPVLFDQHAERAPSLLHHRINTCSASIAVTLANKATVAAKKKMNDVLRSCWQKWGFSEKKGQRDTRPSGNESRALPTSRGLLRELLCIRYGRATDPDADEALNEMNAAQEAVQHVQPVPGAEAAVAGKKRRLRSEVSFAGGSKSKRAAPVPAPPPPPPTAPPPQVAEGLVELDDEEDEYTEADAAEAGDGETADFLPAKGEEFNASDRKSASKVWLAVIELNEVLHMPSTTARARYERRWALAVKRKAALGRAQCARTAANPWTLTTCT</sequence>
<evidence type="ECO:0000256" key="1">
    <source>
        <dbReference type="SAM" id="MobiDB-lite"/>
    </source>
</evidence>
<evidence type="ECO:0000313" key="2">
    <source>
        <dbReference type="EMBL" id="CAE0785809.1"/>
    </source>
</evidence>
<feature type="compositionally biased region" description="Pro residues" evidence="1">
    <location>
        <begin position="178"/>
        <end position="192"/>
    </location>
</feature>
<dbReference type="AlphaFoldDB" id="A0A7S4C3H8"/>
<feature type="region of interest" description="Disordered" evidence="1">
    <location>
        <begin position="148"/>
        <end position="193"/>
    </location>
</feature>
<dbReference type="EMBL" id="HBIZ01062210">
    <property type="protein sequence ID" value="CAE0785809.1"/>
    <property type="molecule type" value="Transcribed_RNA"/>
</dbReference>
<gene>
    <name evidence="2" type="ORF">PCAR00345_LOCUS38517</name>
</gene>
<proteinExistence type="predicted"/>
<organism evidence="2">
    <name type="scientific">Chrysotila carterae</name>
    <name type="common">Marine alga</name>
    <name type="synonym">Syracosphaera carterae</name>
    <dbReference type="NCBI Taxonomy" id="13221"/>
    <lineage>
        <taxon>Eukaryota</taxon>
        <taxon>Haptista</taxon>
        <taxon>Haptophyta</taxon>
        <taxon>Prymnesiophyceae</taxon>
        <taxon>Isochrysidales</taxon>
        <taxon>Isochrysidaceae</taxon>
        <taxon>Chrysotila</taxon>
    </lineage>
</organism>